<protein>
    <recommendedName>
        <fullName evidence="7">EamA domain-containing protein</fullName>
    </recommendedName>
</protein>
<reference evidence="8 9" key="1">
    <citation type="journal article" date="2015" name="Nature">
        <title>rRNA introns, odd ribosomes, and small enigmatic genomes across a large radiation of phyla.</title>
        <authorList>
            <person name="Brown C.T."/>
            <person name="Hug L.A."/>
            <person name="Thomas B.C."/>
            <person name="Sharon I."/>
            <person name="Castelle C.J."/>
            <person name="Singh A."/>
            <person name="Wilkins M.J."/>
            <person name="Williams K.H."/>
            <person name="Banfield J.F."/>
        </authorList>
    </citation>
    <scope>NUCLEOTIDE SEQUENCE [LARGE SCALE GENOMIC DNA]</scope>
</reference>
<keyword evidence="5 6" id="KW-0472">Membrane</keyword>
<feature type="transmembrane region" description="Helical" evidence="6">
    <location>
        <begin position="190"/>
        <end position="209"/>
    </location>
</feature>
<feature type="transmembrane region" description="Helical" evidence="6">
    <location>
        <begin position="38"/>
        <end position="59"/>
    </location>
</feature>
<gene>
    <name evidence="8" type="ORF">UX34_C0001G0019</name>
</gene>
<dbReference type="InterPro" id="IPR000620">
    <property type="entry name" value="EamA_dom"/>
</dbReference>
<evidence type="ECO:0000256" key="6">
    <source>
        <dbReference type="SAM" id="Phobius"/>
    </source>
</evidence>
<feature type="domain" description="EamA" evidence="7">
    <location>
        <begin position="156"/>
        <end position="297"/>
    </location>
</feature>
<evidence type="ECO:0000313" key="9">
    <source>
        <dbReference type="Proteomes" id="UP000034643"/>
    </source>
</evidence>
<dbReference type="Pfam" id="PF00892">
    <property type="entry name" value="EamA"/>
    <property type="match status" value="2"/>
</dbReference>
<dbReference type="PANTHER" id="PTHR32322:SF18">
    <property type="entry name" value="S-ADENOSYLMETHIONINE_S-ADENOSYLHOMOCYSTEINE TRANSPORTER"/>
    <property type="match status" value="1"/>
</dbReference>
<evidence type="ECO:0000256" key="1">
    <source>
        <dbReference type="ARBA" id="ARBA00004651"/>
    </source>
</evidence>
<keyword evidence="3 6" id="KW-0812">Transmembrane</keyword>
<feature type="transmembrane region" description="Helical" evidence="6">
    <location>
        <begin position="221"/>
        <end position="245"/>
    </location>
</feature>
<evidence type="ECO:0000256" key="5">
    <source>
        <dbReference type="ARBA" id="ARBA00023136"/>
    </source>
</evidence>
<dbReference type="InterPro" id="IPR050638">
    <property type="entry name" value="AA-Vitamin_Transporters"/>
</dbReference>
<feature type="transmembrane region" description="Helical" evidence="6">
    <location>
        <begin position="158"/>
        <end position="178"/>
    </location>
</feature>
<sequence length="310" mass="33205">MNPHRLRAYLLLLIVSVIWGVAGPVIKFTLGGFDPLVFLTYRFAISAVVSLATILVIGFRLPKDKKIIKLALFYGFLTSTVALGLLFFGFDETTAIDATLISATGPLFISAGGLFFLKERVTLREKAGMGIAFVGTAITIAEPVLRGGNGFAGLGGNLLVFASILVGVATAIFAKILLRNELAELAPVMATNLSFWVGFLTLAPIAAVVHSPLGIIEQIKAAPLVFHFGVLFMAILSGNLAYTLWHKAQKTIEVGEVSVFGYLYPLFATPLAVVWLKEKISVPFLIGAAIIAAGVVIAEYKKSRYNKASK</sequence>
<comment type="caution">
    <text evidence="8">The sequence shown here is derived from an EMBL/GenBank/DDBJ whole genome shotgun (WGS) entry which is preliminary data.</text>
</comment>
<feature type="transmembrane region" description="Helical" evidence="6">
    <location>
        <begin position="7"/>
        <end position="26"/>
    </location>
</feature>
<keyword evidence="2" id="KW-1003">Cell membrane</keyword>
<dbReference type="GO" id="GO:0005886">
    <property type="term" value="C:plasma membrane"/>
    <property type="evidence" value="ECO:0007669"/>
    <property type="project" value="UniProtKB-SubCell"/>
</dbReference>
<dbReference type="InterPro" id="IPR037185">
    <property type="entry name" value="EmrE-like"/>
</dbReference>
<feature type="transmembrane region" description="Helical" evidence="6">
    <location>
        <begin position="96"/>
        <end position="117"/>
    </location>
</feature>
<organism evidence="8 9">
    <name type="scientific">Candidatus Woesebacteria bacterium GW2011_GWF1_46_13</name>
    <dbReference type="NCBI Taxonomy" id="1618602"/>
    <lineage>
        <taxon>Bacteria</taxon>
        <taxon>Candidatus Woeseibacteriota</taxon>
    </lineage>
</organism>
<evidence type="ECO:0000256" key="4">
    <source>
        <dbReference type="ARBA" id="ARBA00022989"/>
    </source>
</evidence>
<feature type="transmembrane region" description="Helical" evidence="6">
    <location>
        <begin position="257"/>
        <end position="276"/>
    </location>
</feature>
<dbReference type="SUPFAM" id="SSF103481">
    <property type="entry name" value="Multidrug resistance efflux transporter EmrE"/>
    <property type="match status" value="2"/>
</dbReference>
<evidence type="ECO:0000259" key="7">
    <source>
        <dbReference type="Pfam" id="PF00892"/>
    </source>
</evidence>
<feature type="transmembrane region" description="Helical" evidence="6">
    <location>
        <begin position="129"/>
        <end position="146"/>
    </location>
</feature>
<evidence type="ECO:0000256" key="2">
    <source>
        <dbReference type="ARBA" id="ARBA00022475"/>
    </source>
</evidence>
<evidence type="ECO:0000313" key="8">
    <source>
        <dbReference type="EMBL" id="KKU25225.1"/>
    </source>
</evidence>
<dbReference type="Proteomes" id="UP000034643">
    <property type="component" value="Unassembled WGS sequence"/>
</dbReference>
<accession>A0A0G1RWE2</accession>
<dbReference type="AlphaFoldDB" id="A0A0G1RWE2"/>
<dbReference type="EMBL" id="LCLV01000001">
    <property type="protein sequence ID" value="KKU25225.1"/>
    <property type="molecule type" value="Genomic_DNA"/>
</dbReference>
<feature type="transmembrane region" description="Helical" evidence="6">
    <location>
        <begin position="71"/>
        <end position="90"/>
    </location>
</feature>
<comment type="subcellular location">
    <subcellularLocation>
        <location evidence="1">Cell membrane</location>
        <topology evidence="1">Multi-pass membrane protein</topology>
    </subcellularLocation>
</comment>
<name>A0A0G1RWE2_9BACT</name>
<feature type="transmembrane region" description="Helical" evidence="6">
    <location>
        <begin position="282"/>
        <end position="300"/>
    </location>
</feature>
<dbReference type="PANTHER" id="PTHR32322">
    <property type="entry name" value="INNER MEMBRANE TRANSPORTER"/>
    <property type="match status" value="1"/>
</dbReference>
<feature type="domain" description="EamA" evidence="7">
    <location>
        <begin position="7"/>
        <end position="140"/>
    </location>
</feature>
<keyword evidence="4 6" id="KW-1133">Transmembrane helix</keyword>
<evidence type="ECO:0000256" key="3">
    <source>
        <dbReference type="ARBA" id="ARBA00022692"/>
    </source>
</evidence>
<proteinExistence type="predicted"/>